<dbReference type="PANTHER" id="PTHR43031">
    <property type="entry name" value="FAD-DEPENDENT OXIDOREDUCTASE"/>
    <property type="match status" value="1"/>
</dbReference>
<dbReference type="InterPro" id="IPR021309">
    <property type="entry name" value="YgaP-like_TM"/>
</dbReference>
<feature type="transmembrane region" description="Helical" evidence="1">
    <location>
        <begin position="143"/>
        <end position="163"/>
    </location>
</feature>
<accession>A0A6M3HWZ5</accession>
<name>A0A6M3HWZ5_9GAMM</name>
<evidence type="ECO:0000313" key="4">
    <source>
        <dbReference type="Proteomes" id="UP000503320"/>
    </source>
</evidence>
<proteinExistence type="predicted"/>
<dbReference type="InterPro" id="IPR001763">
    <property type="entry name" value="Rhodanese-like_dom"/>
</dbReference>
<keyword evidence="1" id="KW-0472">Membrane</keyword>
<dbReference type="KEGG" id="afri:E3E15_02065"/>
<dbReference type="InterPro" id="IPR036873">
    <property type="entry name" value="Rhodanese-like_dom_sf"/>
</dbReference>
<organism evidence="3 4">
    <name type="scientific">Allofrancisella frigidaquae</name>
    <dbReference type="NCBI Taxonomy" id="1085644"/>
    <lineage>
        <taxon>Bacteria</taxon>
        <taxon>Pseudomonadati</taxon>
        <taxon>Pseudomonadota</taxon>
        <taxon>Gammaproteobacteria</taxon>
        <taxon>Thiotrichales</taxon>
        <taxon>Francisellaceae</taxon>
        <taxon>Allofrancisella</taxon>
    </lineage>
</organism>
<keyword evidence="1" id="KW-1133">Transmembrane helix</keyword>
<evidence type="ECO:0000313" key="3">
    <source>
        <dbReference type="EMBL" id="QIV94206.1"/>
    </source>
</evidence>
<dbReference type="InterPro" id="IPR050229">
    <property type="entry name" value="GlpE_sulfurtransferase"/>
</dbReference>
<feature type="transmembrane region" description="Helical" evidence="1">
    <location>
        <begin position="115"/>
        <end position="137"/>
    </location>
</feature>
<dbReference type="SUPFAM" id="SSF52821">
    <property type="entry name" value="Rhodanese/Cell cycle control phosphatase"/>
    <property type="match status" value="1"/>
</dbReference>
<dbReference type="SMART" id="SM00450">
    <property type="entry name" value="RHOD"/>
    <property type="match status" value="1"/>
</dbReference>
<protein>
    <submittedName>
        <fullName evidence="3">DUF2892 domain-containing protein</fullName>
    </submittedName>
</protein>
<dbReference type="EMBL" id="CP038017">
    <property type="protein sequence ID" value="QIV94206.1"/>
    <property type="molecule type" value="Genomic_DNA"/>
</dbReference>
<dbReference type="Gene3D" id="6.10.140.1340">
    <property type="match status" value="1"/>
</dbReference>
<dbReference type="RefSeq" id="WP_172106403.1">
    <property type="nucleotide sequence ID" value="NZ_CP038017.1"/>
</dbReference>
<dbReference type="AlphaFoldDB" id="A0A6M3HWZ5"/>
<dbReference type="PANTHER" id="PTHR43031:SF16">
    <property type="entry name" value="OXIDOREDUCTASE"/>
    <property type="match status" value="1"/>
</dbReference>
<keyword evidence="1" id="KW-0812">Transmembrane</keyword>
<dbReference type="Gene3D" id="3.40.250.10">
    <property type="entry name" value="Rhodanese-like domain"/>
    <property type="match status" value="1"/>
</dbReference>
<reference evidence="3 4" key="1">
    <citation type="submission" date="2019-03" db="EMBL/GenBank/DDBJ databases">
        <title>Complete Genome Sequence of Allofrancisella frigidaquae Strain SYSU 10HL1970 Isolated from Water-Cooling Systems in China.</title>
        <authorList>
            <person name="Ohrman C."/>
            <person name="Uneklint I."/>
            <person name="Sjodin A."/>
        </authorList>
    </citation>
    <scope>NUCLEOTIDE SEQUENCE [LARGE SCALE GENOMIC DNA]</scope>
    <source>
        <strain evidence="3 4">SYSU 10HL1970</strain>
    </source>
</reference>
<evidence type="ECO:0000256" key="1">
    <source>
        <dbReference type="SAM" id="Phobius"/>
    </source>
</evidence>
<dbReference type="Pfam" id="PF11127">
    <property type="entry name" value="YgaP-like_TM"/>
    <property type="match status" value="1"/>
</dbReference>
<gene>
    <name evidence="3" type="ORF">E3E15_02065</name>
</gene>
<dbReference type="Proteomes" id="UP000503320">
    <property type="component" value="Chromosome"/>
</dbReference>
<keyword evidence="4" id="KW-1185">Reference proteome</keyword>
<evidence type="ECO:0000259" key="2">
    <source>
        <dbReference type="PROSITE" id="PS50206"/>
    </source>
</evidence>
<sequence>MHKVEKISVREFLDLQKKEKVKLIDIRTPHEHKRECIDCAENIMIDDIYDADIKSDEVVVLHCQSGNRTNQAADKVSGLKAKKVYLLDGGINSWKQHKQPTQKNVKEPFPIMRQVQIVVGFMVLLGVVLSFTVSQYFAILSGFFGAGLLFAGLSGTCALANILELLPYNKKAK</sequence>
<dbReference type="Pfam" id="PF00581">
    <property type="entry name" value="Rhodanese"/>
    <property type="match status" value="1"/>
</dbReference>
<dbReference type="PROSITE" id="PS50206">
    <property type="entry name" value="RHODANESE_3"/>
    <property type="match status" value="1"/>
</dbReference>
<feature type="domain" description="Rhodanese" evidence="2">
    <location>
        <begin position="17"/>
        <end position="103"/>
    </location>
</feature>